<evidence type="ECO:0000256" key="4">
    <source>
        <dbReference type="ARBA" id="ARBA00023033"/>
    </source>
</evidence>
<evidence type="ECO:0000313" key="6">
    <source>
        <dbReference type="EMBL" id="GIG44360.1"/>
    </source>
</evidence>
<evidence type="ECO:0000256" key="1">
    <source>
        <dbReference type="ARBA" id="ARBA00022630"/>
    </source>
</evidence>
<dbReference type="Gene3D" id="3.20.20.30">
    <property type="entry name" value="Luciferase-like domain"/>
    <property type="match status" value="1"/>
</dbReference>
<name>A0A919PKY9_9ACTN</name>
<gene>
    <name evidence="6" type="ORF">Dsi01nite_024010</name>
</gene>
<keyword evidence="7" id="KW-1185">Reference proteome</keyword>
<comment type="caution">
    <text evidence="6">The sequence shown here is derived from an EMBL/GenBank/DDBJ whole genome shotgun (WGS) entry which is preliminary data.</text>
</comment>
<dbReference type="EMBL" id="BONQ01000035">
    <property type="protein sequence ID" value="GIG44360.1"/>
    <property type="molecule type" value="Genomic_DNA"/>
</dbReference>
<dbReference type="SUPFAM" id="SSF51679">
    <property type="entry name" value="Bacterial luciferase-like"/>
    <property type="match status" value="1"/>
</dbReference>
<keyword evidence="3" id="KW-0560">Oxidoreductase</keyword>
<dbReference type="GO" id="GO:0046306">
    <property type="term" value="P:alkanesulfonate catabolic process"/>
    <property type="evidence" value="ECO:0007669"/>
    <property type="project" value="TreeGrafter"/>
</dbReference>
<evidence type="ECO:0000256" key="3">
    <source>
        <dbReference type="ARBA" id="ARBA00023002"/>
    </source>
</evidence>
<feature type="domain" description="Luciferase-like" evidence="5">
    <location>
        <begin position="16"/>
        <end position="240"/>
    </location>
</feature>
<proteinExistence type="predicted"/>
<dbReference type="NCBIfam" id="TIGR03619">
    <property type="entry name" value="F420_Rv2161c"/>
    <property type="match status" value="1"/>
</dbReference>
<protein>
    <submittedName>
        <fullName evidence="6">LLM class F420-dependent oxidoreductase</fullName>
    </submittedName>
</protein>
<evidence type="ECO:0000259" key="5">
    <source>
        <dbReference type="Pfam" id="PF00296"/>
    </source>
</evidence>
<dbReference type="RefSeq" id="WP_203846193.1">
    <property type="nucleotide sequence ID" value="NZ_BAAAVW010000001.1"/>
</dbReference>
<dbReference type="PANTHER" id="PTHR42847">
    <property type="entry name" value="ALKANESULFONATE MONOOXYGENASE"/>
    <property type="match status" value="1"/>
</dbReference>
<keyword evidence="4" id="KW-0503">Monooxygenase</keyword>
<accession>A0A919PKY9</accession>
<dbReference type="PANTHER" id="PTHR42847:SF4">
    <property type="entry name" value="ALKANESULFONATE MONOOXYGENASE-RELATED"/>
    <property type="match status" value="1"/>
</dbReference>
<dbReference type="InterPro" id="IPR019921">
    <property type="entry name" value="Lucif-like_OxRdtase_Rv2161c"/>
</dbReference>
<dbReference type="InterPro" id="IPR050172">
    <property type="entry name" value="SsuD_RutA_monooxygenase"/>
</dbReference>
<dbReference type="InterPro" id="IPR011251">
    <property type="entry name" value="Luciferase-like_dom"/>
</dbReference>
<keyword evidence="1" id="KW-0285">Flavoprotein</keyword>
<dbReference type="Pfam" id="PF00296">
    <property type="entry name" value="Bac_luciferase"/>
    <property type="match status" value="1"/>
</dbReference>
<keyword evidence="2" id="KW-0288">FMN</keyword>
<organism evidence="6 7">
    <name type="scientific">Dactylosporangium siamense</name>
    <dbReference type="NCBI Taxonomy" id="685454"/>
    <lineage>
        <taxon>Bacteria</taxon>
        <taxon>Bacillati</taxon>
        <taxon>Actinomycetota</taxon>
        <taxon>Actinomycetes</taxon>
        <taxon>Micromonosporales</taxon>
        <taxon>Micromonosporaceae</taxon>
        <taxon>Dactylosporangium</taxon>
    </lineage>
</organism>
<dbReference type="AlphaFoldDB" id="A0A919PKY9"/>
<sequence>MRVGFGLPVSGSWATPSLLAEVAVEAERLGYDSLWTFQRLLASDAAAVYESVLDPIVALTFAAARTSKIRLGVAVINAPFVSPVVLAKQVATLDVLSGGRVDLGLGAGWSPDEFTATGASPERRGARIREYVAVLRALWSGEASFDGEFYTVPPSRMEPRPVQRPGVPILLGGAVPAAIRRAGEIGDGWISRSATDLSDISSDVALVREGAVSSGRASPRIVCRGVLKVTDLELDADGRAPLSGTYEQIREGAAWLGTQGVTEVFHDLNWDSLITLDPAAARDRALRILHNLAPVGLG</sequence>
<dbReference type="GO" id="GO:0008726">
    <property type="term" value="F:alkanesulfonate monooxygenase activity"/>
    <property type="evidence" value="ECO:0007669"/>
    <property type="project" value="TreeGrafter"/>
</dbReference>
<evidence type="ECO:0000256" key="2">
    <source>
        <dbReference type="ARBA" id="ARBA00022643"/>
    </source>
</evidence>
<reference evidence="6" key="1">
    <citation type="submission" date="2021-01" db="EMBL/GenBank/DDBJ databases">
        <title>Whole genome shotgun sequence of Dactylosporangium siamense NBRC 106093.</title>
        <authorList>
            <person name="Komaki H."/>
            <person name="Tamura T."/>
        </authorList>
    </citation>
    <scope>NUCLEOTIDE SEQUENCE</scope>
    <source>
        <strain evidence="6">NBRC 106093</strain>
    </source>
</reference>
<evidence type="ECO:0000313" key="7">
    <source>
        <dbReference type="Proteomes" id="UP000660611"/>
    </source>
</evidence>
<dbReference type="InterPro" id="IPR036661">
    <property type="entry name" value="Luciferase-like_sf"/>
</dbReference>
<dbReference type="Proteomes" id="UP000660611">
    <property type="component" value="Unassembled WGS sequence"/>
</dbReference>